<keyword evidence="1" id="KW-1133">Transmembrane helix</keyword>
<evidence type="ECO:0000313" key="2">
    <source>
        <dbReference type="EMBL" id="CAE1140340.1"/>
    </source>
</evidence>
<sequence length="452" mass="51039">MFSSLFFLPSAFHFVLTFLSLSLSLSSFLSLMVFTPKLPDISISILVPNSSCLLSDLHAKQIWTFPALSFLPFPPSLSLSVWHSFLLSYLSLFSSSIFSSLCLVILCFFSYFFNCFHVFHSLSLFFHDTYFFLLSYKFFLSSRFSYSSLSLSLSLTRFPNSSLSLVPLPSLHLPIYHLHFFLSSHYLSSLSSCTVYFIFTSFNFFFLSSPSLSAILFPFFFLFSSLPFPLSLSFLHSSSLSLSFIPLLSLFPSFLFSLSFLHSSSLSLSFIHLLSLFPSFIFSLSFLHSSSIFLIHRLSFSLSFIPLVFLSPSFHLSFSLLHSTCLSLAFIPLVFLSPSFHFSLYSFLFFSSFPFSLHSPSLSLLHSLHPLSLLSLSLCTLFLSSPFPLCILSLHSSSHFLSLNSIFSLSILHSPSLFLFPFYLPLCSSRPFSLSLSLSSLPLTLPSYHSDL</sequence>
<dbReference type="EMBL" id="CAHIKZ030000011">
    <property type="protein sequence ID" value="CAE1140340.1"/>
    <property type="molecule type" value="Genomic_DNA"/>
</dbReference>
<proteinExistence type="predicted"/>
<evidence type="ECO:0000313" key="3">
    <source>
        <dbReference type="Proteomes" id="UP000597762"/>
    </source>
</evidence>
<feature type="transmembrane region" description="Helical" evidence="1">
    <location>
        <begin position="328"/>
        <end position="351"/>
    </location>
</feature>
<feature type="transmembrane region" description="Helical" evidence="1">
    <location>
        <begin position="301"/>
        <end position="321"/>
    </location>
</feature>
<reference evidence="2" key="1">
    <citation type="submission" date="2021-01" db="EMBL/GenBank/DDBJ databases">
        <authorList>
            <person name="Li R."/>
            <person name="Bekaert M."/>
        </authorList>
    </citation>
    <scope>NUCLEOTIDE SEQUENCE</scope>
    <source>
        <strain evidence="2">Farmed</strain>
    </source>
</reference>
<gene>
    <name evidence="2" type="ORF">SPHA_558</name>
</gene>
<accession>A0A812AJG5</accession>
<feature type="transmembrane region" description="Helical" evidence="1">
    <location>
        <begin position="86"/>
        <end position="112"/>
    </location>
</feature>
<keyword evidence="1" id="KW-0812">Transmembrane</keyword>
<feature type="transmembrane region" description="Helical" evidence="1">
    <location>
        <begin position="12"/>
        <end position="34"/>
    </location>
</feature>
<feature type="transmembrane region" description="Helical" evidence="1">
    <location>
        <begin position="186"/>
        <end position="207"/>
    </location>
</feature>
<keyword evidence="3" id="KW-1185">Reference proteome</keyword>
<keyword evidence="1" id="KW-0472">Membrane</keyword>
<comment type="caution">
    <text evidence="2">The sequence shown here is derived from an EMBL/GenBank/DDBJ whole genome shotgun (WGS) entry which is preliminary data.</text>
</comment>
<dbReference type="Proteomes" id="UP000597762">
    <property type="component" value="Unassembled WGS sequence"/>
</dbReference>
<feature type="transmembrane region" description="Helical" evidence="1">
    <location>
        <begin position="118"/>
        <end position="140"/>
    </location>
</feature>
<protein>
    <submittedName>
        <fullName evidence="2">Uncharacterized protein</fullName>
    </submittedName>
</protein>
<dbReference type="AlphaFoldDB" id="A0A812AJG5"/>
<feature type="transmembrane region" description="Helical" evidence="1">
    <location>
        <begin position="371"/>
        <end position="394"/>
    </location>
</feature>
<feature type="transmembrane region" description="Helical" evidence="1">
    <location>
        <begin position="273"/>
        <end position="295"/>
    </location>
</feature>
<name>A0A812AJG5_ACAPH</name>
<evidence type="ECO:0000256" key="1">
    <source>
        <dbReference type="SAM" id="Phobius"/>
    </source>
</evidence>
<feature type="transmembrane region" description="Helical" evidence="1">
    <location>
        <begin position="241"/>
        <end position="261"/>
    </location>
</feature>
<feature type="transmembrane region" description="Helical" evidence="1">
    <location>
        <begin position="406"/>
        <end position="424"/>
    </location>
</feature>
<organism evidence="2 3">
    <name type="scientific">Acanthosepion pharaonis</name>
    <name type="common">Pharaoh cuttlefish</name>
    <name type="synonym">Sepia pharaonis</name>
    <dbReference type="NCBI Taxonomy" id="158019"/>
    <lineage>
        <taxon>Eukaryota</taxon>
        <taxon>Metazoa</taxon>
        <taxon>Spiralia</taxon>
        <taxon>Lophotrochozoa</taxon>
        <taxon>Mollusca</taxon>
        <taxon>Cephalopoda</taxon>
        <taxon>Coleoidea</taxon>
        <taxon>Decapodiformes</taxon>
        <taxon>Sepiida</taxon>
        <taxon>Sepiina</taxon>
        <taxon>Sepiidae</taxon>
        <taxon>Acanthosepion</taxon>
    </lineage>
</organism>